<name>A0A401U3I8_CHIPU</name>
<proteinExistence type="predicted"/>
<dbReference type="Proteomes" id="UP000287033">
    <property type="component" value="Unassembled WGS sequence"/>
</dbReference>
<gene>
    <name evidence="1" type="ORF">chiPu_0033431</name>
</gene>
<comment type="caution">
    <text evidence="1">The sequence shown here is derived from an EMBL/GenBank/DDBJ whole genome shotgun (WGS) entry which is preliminary data.</text>
</comment>
<evidence type="ECO:0000313" key="1">
    <source>
        <dbReference type="EMBL" id="GCC49457.1"/>
    </source>
</evidence>
<evidence type="ECO:0000313" key="2">
    <source>
        <dbReference type="Proteomes" id="UP000287033"/>
    </source>
</evidence>
<reference evidence="1 2" key="1">
    <citation type="journal article" date="2018" name="Nat. Ecol. Evol.">
        <title>Shark genomes provide insights into elasmobranch evolution and the origin of vertebrates.</title>
        <authorList>
            <person name="Hara Y"/>
            <person name="Yamaguchi K"/>
            <person name="Onimaru K"/>
            <person name="Kadota M"/>
            <person name="Koyanagi M"/>
            <person name="Keeley SD"/>
            <person name="Tatsumi K"/>
            <person name="Tanaka K"/>
            <person name="Motone F"/>
            <person name="Kageyama Y"/>
            <person name="Nozu R"/>
            <person name="Adachi N"/>
            <person name="Nishimura O"/>
            <person name="Nakagawa R"/>
            <person name="Tanegashima C"/>
            <person name="Kiyatake I"/>
            <person name="Matsumoto R"/>
            <person name="Murakumo K"/>
            <person name="Nishida K"/>
            <person name="Terakita A"/>
            <person name="Kuratani S"/>
            <person name="Sato K"/>
            <person name="Hyodo S Kuraku.S."/>
        </authorList>
    </citation>
    <scope>NUCLEOTIDE SEQUENCE [LARGE SCALE GENOMIC DNA]</scope>
</reference>
<dbReference type="EMBL" id="BEZZ01262471">
    <property type="protein sequence ID" value="GCC49457.1"/>
    <property type="molecule type" value="Genomic_DNA"/>
</dbReference>
<accession>A0A401U3I8</accession>
<keyword evidence="2" id="KW-1185">Reference proteome</keyword>
<protein>
    <submittedName>
        <fullName evidence="1">Uncharacterized protein</fullName>
    </submittedName>
</protein>
<dbReference type="AlphaFoldDB" id="A0A401U3I8"/>
<organism evidence="1 2">
    <name type="scientific">Chiloscyllium punctatum</name>
    <name type="common">Brownbanded bambooshark</name>
    <name type="synonym">Hemiscyllium punctatum</name>
    <dbReference type="NCBI Taxonomy" id="137246"/>
    <lineage>
        <taxon>Eukaryota</taxon>
        <taxon>Metazoa</taxon>
        <taxon>Chordata</taxon>
        <taxon>Craniata</taxon>
        <taxon>Vertebrata</taxon>
        <taxon>Chondrichthyes</taxon>
        <taxon>Elasmobranchii</taxon>
        <taxon>Galeomorphii</taxon>
        <taxon>Galeoidea</taxon>
        <taxon>Orectolobiformes</taxon>
        <taxon>Hemiscylliidae</taxon>
        <taxon>Chiloscyllium</taxon>
    </lineage>
</organism>
<sequence length="100" mass="10534">MPSGVSHGSALAAGIAAATGWKATSAKLGMRVIPWLPQACDCVRSVAVDSSRRHCGGRRRQEGASMPRRISEEEIRGEFATWANPSMIGAGDKAALHCQS</sequence>